<dbReference type="Proteomes" id="UP000305202">
    <property type="component" value="Unassembled WGS sequence"/>
</dbReference>
<protein>
    <submittedName>
        <fullName evidence="9">Fe(3+)-siderophore ABC transporter permease</fullName>
    </submittedName>
</protein>
<keyword evidence="3" id="KW-0813">Transport</keyword>
<keyword evidence="5 8" id="KW-0812">Transmembrane</keyword>
<comment type="subcellular location">
    <subcellularLocation>
        <location evidence="1">Cell membrane</location>
        <topology evidence="1">Multi-pass membrane protein</topology>
    </subcellularLocation>
</comment>
<evidence type="ECO:0000256" key="1">
    <source>
        <dbReference type="ARBA" id="ARBA00004651"/>
    </source>
</evidence>
<dbReference type="PANTHER" id="PTHR30472:SF1">
    <property type="entry name" value="FE(3+) DICITRATE TRANSPORT SYSTEM PERMEASE PROTEIN FECC-RELATED"/>
    <property type="match status" value="1"/>
</dbReference>
<keyword evidence="7 8" id="KW-0472">Membrane</keyword>
<feature type="transmembrane region" description="Helical" evidence="8">
    <location>
        <begin position="236"/>
        <end position="261"/>
    </location>
</feature>
<evidence type="ECO:0000256" key="4">
    <source>
        <dbReference type="ARBA" id="ARBA00022475"/>
    </source>
</evidence>
<dbReference type="CDD" id="cd06550">
    <property type="entry name" value="TM_ABC_iron-siderophores_like"/>
    <property type="match status" value="1"/>
</dbReference>
<evidence type="ECO:0000313" key="9">
    <source>
        <dbReference type="EMBL" id="TKI06122.1"/>
    </source>
</evidence>
<dbReference type="NCBIfam" id="NF007760">
    <property type="entry name" value="PRK10441.1"/>
    <property type="match status" value="1"/>
</dbReference>
<dbReference type="Gene3D" id="1.10.3470.10">
    <property type="entry name" value="ABC transporter involved in vitamin B12 uptake, BtuC"/>
    <property type="match status" value="1"/>
</dbReference>
<evidence type="ECO:0000256" key="3">
    <source>
        <dbReference type="ARBA" id="ARBA00022448"/>
    </source>
</evidence>
<feature type="transmembrane region" description="Helical" evidence="8">
    <location>
        <begin position="117"/>
        <end position="138"/>
    </location>
</feature>
<dbReference type="InterPro" id="IPR037294">
    <property type="entry name" value="ABC_BtuC-like"/>
</dbReference>
<evidence type="ECO:0000256" key="2">
    <source>
        <dbReference type="ARBA" id="ARBA00007935"/>
    </source>
</evidence>
<comment type="similarity">
    <text evidence="2">Belongs to the binding-protein-dependent transport system permease family. FecCD subfamily.</text>
</comment>
<dbReference type="PANTHER" id="PTHR30472">
    <property type="entry name" value="FERRIC ENTEROBACTIN TRANSPORT SYSTEM PERMEASE PROTEIN"/>
    <property type="match status" value="1"/>
</dbReference>
<feature type="transmembrane region" description="Helical" evidence="8">
    <location>
        <begin position="307"/>
        <end position="323"/>
    </location>
</feature>
<dbReference type="SUPFAM" id="SSF81345">
    <property type="entry name" value="ABC transporter involved in vitamin B12 uptake, BtuC"/>
    <property type="match status" value="1"/>
</dbReference>
<feature type="transmembrane region" description="Helical" evidence="8">
    <location>
        <begin position="61"/>
        <end position="78"/>
    </location>
</feature>
<evidence type="ECO:0000313" key="10">
    <source>
        <dbReference type="Proteomes" id="UP000305202"/>
    </source>
</evidence>
<keyword evidence="4" id="KW-1003">Cell membrane</keyword>
<gene>
    <name evidence="9" type="primary">fepD</name>
    <name evidence="9" type="ORF">FCN80_11430</name>
</gene>
<organism evidence="9 10">
    <name type="scientific">Martelella alba</name>
    <dbReference type="NCBI Taxonomy" id="2590451"/>
    <lineage>
        <taxon>Bacteria</taxon>
        <taxon>Pseudomonadati</taxon>
        <taxon>Pseudomonadota</taxon>
        <taxon>Alphaproteobacteria</taxon>
        <taxon>Hyphomicrobiales</taxon>
        <taxon>Aurantimonadaceae</taxon>
        <taxon>Martelella</taxon>
    </lineage>
</organism>
<accession>A0ABY2SMI3</accession>
<name>A0ABY2SMI3_9HYPH</name>
<feature type="transmembrane region" description="Helical" evidence="8">
    <location>
        <begin position="150"/>
        <end position="174"/>
    </location>
</feature>
<keyword evidence="6 8" id="KW-1133">Transmembrane helix</keyword>
<dbReference type="InterPro" id="IPR000522">
    <property type="entry name" value="ABC_transptr_permease_BtuC"/>
</dbReference>
<feature type="transmembrane region" description="Helical" evidence="8">
    <location>
        <begin position="90"/>
        <end position="111"/>
    </location>
</feature>
<sequence length="332" mass="33698">MIARYPLVKIGLLCLLLALLLALSLLVGAKNLPAATVIHALSHTCRDADCVIVLDARLPRTLAGLLAGVALGLAGSLMQTLTGNPLADPGILGVNAGAGFAMVLGTAFFGAVTATDFLWFALIGALIAAFLVTVIGAAGGGRVNPVRLTLAGIALGAVLEGVASGIALLNPLIYDSLRFWQAGSLDIRSMAAVKTAAGPILLGTLLALGLARGLNTLAMGHETAAGLGSRVGMTQIAGVAAITLLCGGATALAGPIAFIGLMMPPVARRLVGSDHRRQLPCVLLLTPSLLLAGDIAGRVMVPGELRVSVVTAFLGAPFVIILMRRHRSLQAL</sequence>
<comment type="caution">
    <text evidence="9">The sequence shown here is derived from an EMBL/GenBank/DDBJ whole genome shotgun (WGS) entry which is preliminary data.</text>
</comment>
<proteinExistence type="inferred from homology"/>
<reference evidence="9 10" key="1">
    <citation type="submission" date="2019-04" db="EMBL/GenBank/DDBJ databases">
        <authorList>
            <person name="Li M."/>
            <person name="Gao C."/>
        </authorList>
    </citation>
    <scope>NUCLEOTIDE SEQUENCE [LARGE SCALE GENOMIC DNA]</scope>
    <source>
        <strain evidence="9 10">BGMRC 2031</strain>
    </source>
</reference>
<evidence type="ECO:0000256" key="5">
    <source>
        <dbReference type="ARBA" id="ARBA00022692"/>
    </source>
</evidence>
<evidence type="ECO:0000256" key="7">
    <source>
        <dbReference type="ARBA" id="ARBA00023136"/>
    </source>
</evidence>
<dbReference type="EMBL" id="SZPQ01000015">
    <property type="protein sequence ID" value="TKI06122.1"/>
    <property type="molecule type" value="Genomic_DNA"/>
</dbReference>
<evidence type="ECO:0000256" key="8">
    <source>
        <dbReference type="SAM" id="Phobius"/>
    </source>
</evidence>
<keyword evidence="10" id="KW-1185">Reference proteome</keyword>
<dbReference type="RefSeq" id="WP_136990289.1">
    <property type="nucleotide sequence ID" value="NZ_SZPQ01000015.1"/>
</dbReference>
<dbReference type="Pfam" id="PF01032">
    <property type="entry name" value="FecCD"/>
    <property type="match status" value="1"/>
</dbReference>
<evidence type="ECO:0000256" key="6">
    <source>
        <dbReference type="ARBA" id="ARBA00022989"/>
    </source>
</evidence>